<dbReference type="SUPFAM" id="SSF53448">
    <property type="entry name" value="Nucleotide-diphospho-sugar transferases"/>
    <property type="match status" value="1"/>
</dbReference>
<dbReference type="RefSeq" id="WP_386805376.1">
    <property type="nucleotide sequence ID" value="NZ_JBHTMU010000035.1"/>
</dbReference>
<evidence type="ECO:0000313" key="4">
    <source>
        <dbReference type="Proteomes" id="UP001597135"/>
    </source>
</evidence>
<dbReference type="InterPro" id="IPR029044">
    <property type="entry name" value="Nucleotide-diphossugar_trans"/>
</dbReference>
<proteinExistence type="predicted"/>
<sequence>MKLFVHIPCLNEAEFIADVVRSIPRNIDGFSKVNVLVIDDGSTDDTAERAEAAGADYVLRNPVNMGLAYTYIRGLEECIERGADVILNYDADAQYKAECIPALTKPILEGKADLVVGVRPIRQIEHFSPAKKVLQGLGSTVVRKVSGVLVEDAPSGFRAITRKAASHLFVFNGYTYTLETLIQAGQAGIAVTTVPIEVNPPIRPSRLMRNSTIYILKSAATILRVSFLYRPFKIMLWLALFTGLPALVAIVRFLIAYAAGEGNGMVQSLVLGGALLVVSTMLLVGGMLAELLAANRRILQDTRARQLLGRGAVKIGPEPR</sequence>
<name>A0ABW3ZMA0_9RHOB</name>
<feature type="transmembrane region" description="Helical" evidence="1">
    <location>
        <begin position="269"/>
        <end position="293"/>
    </location>
</feature>
<dbReference type="InterPro" id="IPR001173">
    <property type="entry name" value="Glyco_trans_2-like"/>
</dbReference>
<keyword evidence="4" id="KW-1185">Reference proteome</keyword>
<keyword evidence="1" id="KW-0812">Transmembrane</keyword>
<feature type="transmembrane region" description="Helical" evidence="1">
    <location>
        <begin position="234"/>
        <end position="257"/>
    </location>
</feature>
<dbReference type="InterPro" id="IPR050256">
    <property type="entry name" value="Glycosyltransferase_2"/>
</dbReference>
<dbReference type="EMBL" id="JBHTMU010000035">
    <property type="protein sequence ID" value="MFD1343972.1"/>
    <property type="molecule type" value="Genomic_DNA"/>
</dbReference>
<reference evidence="4" key="1">
    <citation type="journal article" date="2019" name="Int. J. Syst. Evol. Microbiol.">
        <title>The Global Catalogue of Microorganisms (GCM) 10K type strain sequencing project: providing services to taxonomists for standard genome sequencing and annotation.</title>
        <authorList>
            <consortium name="The Broad Institute Genomics Platform"/>
            <consortium name="The Broad Institute Genome Sequencing Center for Infectious Disease"/>
            <person name="Wu L."/>
            <person name="Ma J."/>
        </authorList>
    </citation>
    <scope>NUCLEOTIDE SEQUENCE [LARGE SCALE GENOMIC DNA]</scope>
    <source>
        <strain evidence="4">CCUG 62953</strain>
    </source>
</reference>
<protein>
    <submittedName>
        <fullName evidence="3">Glycosyltransferase family 2 protein</fullName>
    </submittedName>
</protein>
<keyword evidence="1" id="KW-0472">Membrane</keyword>
<evidence type="ECO:0000313" key="3">
    <source>
        <dbReference type="EMBL" id="MFD1343972.1"/>
    </source>
</evidence>
<evidence type="ECO:0000256" key="1">
    <source>
        <dbReference type="SAM" id="Phobius"/>
    </source>
</evidence>
<keyword evidence="1" id="KW-1133">Transmembrane helix</keyword>
<feature type="domain" description="Glycosyltransferase 2-like" evidence="2">
    <location>
        <begin position="5"/>
        <end position="168"/>
    </location>
</feature>
<dbReference type="PANTHER" id="PTHR48090">
    <property type="entry name" value="UNDECAPRENYL-PHOSPHATE 4-DEOXY-4-FORMAMIDO-L-ARABINOSE TRANSFERASE-RELATED"/>
    <property type="match status" value="1"/>
</dbReference>
<comment type="caution">
    <text evidence="3">The sequence shown here is derived from an EMBL/GenBank/DDBJ whole genome shotgun (WGS) entry which is preliminary data.</text>
</comment>
<accession>A0ABW3ZMA0</accession>
<dbReference type="CDD" id="cd04179">
    <property type="entry name" value="DPM_DPG-synthase_like"/>
    <property type="match status" value="1"/>
</dbReference>
<organism evidence="3 4">
    <name type="scientific">Litorisediminicola beolgyonensis</name>
    <dbReference type="NCBI Taxonomy" id="1173614"/>
    <lineage>
        <taxon>Bacteria</taxon>
        <taxon>Pseudomonadati</taxon>
        <taxon>Pseudomonadota</taxon>
        <taxon>Alphaproteobacteria</taxon>
        <taxon>Rhodobacterales</taxon>
        <taxon>Paracoccaceae</taxon>
        <taxon>Litorisediminicola</taxon>
    </lineage>
</organism>
<dbReference type="Gene3D" id="3.90.550.10">
    <property type="entry name" value="Spore Coat Polysaccharide Biosynthesis Protein SpsA, Chain A"/>
    <property type="match status" value="1"/>
</dbReference>
<evidence type="ECO:0000259" key="2">
    <source>
        <dbReference type="Pfam" id="PF00535"/>
    </source>
</evidence>
<dbReference type="Proteomes" id="UP001597135">
    <property type="component" value="Unassembled WGS sequence"/>
</dbReference>
<gene>
    <name evidence="3" type="ORF">ACFQ4E_16200</name>
</gene>
<dbReference type="PANTHER" id="PTHR48090:SF6">
    <property type="entry name" value="SLR5056 PROTEIN"/>
    <property type="match status" value="1"/>
</dbReference>
<dbReference type="Pfam" id="PF00535">
    <property type="entry name" value="Glycos_transf_2"/>
    <property type="match status" value="1"/>
</dbReference>